<dbReference type="PROSITE" id="PS50026">
    <property type="entry name" value="EGF_3"/>
    <property type="match status" value="9"/>
</dbReference>
<feature type="domain" description="EGF-like" evidence="9">
    <location>
        <begin position="308"/>
        <end position="344"/>
    </location>
</feature>
<keyword evidence="7" id="KW-0812">Transmembrane</keyword>
<evidence type="ECO:0000256" key="4">
    <source>
        <dbReference type="ARBA" id="ARBA00023157"/>
    </source>
</evidence>
<feature type="domain" description="EGF-like" evidence="9">
    <location>
        <begin position="454"/>
        <end position="490"/>
    </location>
</feature>
<protein>
    <recommendedName>
        <fullName evidence="9">EGF-like domain-containing protein</fullName>
    </recommendedName>
</protein>
<feature type="disulfide bond" evidence="6">
    <location>
        <begin position="408"/>
        <end position="417"/>
    </location>
</feature>
<feature type="domain" description="EGF-like" evidence="9">
    <location>
        <begin position="273"/>
        <end position="306"/>
    </location>
</feature>
<keyword evidence="5" id="KW-0325">Glycoprotein</keyword>
<proteinExistence type="predicted"/>
<organism evidence="10 11">
    <name type="scientific">Larinioides sclopetarius</name>
    <dbReference type="NCBI Taxonomy" id="280406"/>
    <lineage>
        <taxon>Eukaryota</taxon>
        <taxon>Metazoa</taxon>
        <taxon>Ecdysozoa</taxon>
        <taxon>Arthropoda</taxon>
        <taxon>Chelicerata</taxon>
        <taxon>Arachnida</taxon>
        <taxon>Araneae</taxon>
        <taxon>Araneomorphae</taxon>
        <taxon>Entelegynae</taxon>
        <taxon>Araneoidea</taxon>
        <taxon>Araneidae</taxon>
        <taxon>Larinioides</taxon>
    </lineage>
</organism>
<feature type="disulfide bond" evidence="6">
    <location>
        <begin position="190"/>
        <end position="199"/>
    </location>
</feature>
<dbReference type="EMBL" id="CAXIEN010000161">
    <property type="protein sequence ID" value="CAL1282864.1"/>
    <property type="molecule type" value="Genomic_DNA"/>
</dbReference>
<dbReference type="GO" id="GO:0007219">
    <property type="term" value="P:Notch signaling pathway"/>
    <property type="evidence" value="ECO:0007669"/>
    <property type="project" value="TreeGrafter"/>
</dbReference>
<dbReference type="GO" id="GO:0009986">
    <property type="term" value="C:cell surface"/>
    <property type="evidence" value="ECO:0007669"/>
    <property type="project" value="TreeGrafter"/>
</dbReference>
<dbReference type="CDD" id="cd00054">
    <property type="entry name" value="EGF_CA"/>
    <property type="match status" value="1"/>
</dbReference>
<dbReference type="InterPro" id="IPR013032">
    <property type="entry name" value="EGF-like_CS"/>
</dbReference>
<keyword evidence="7" id="KW-0472">Membrane</keyword>
<dbReference type="FunFam" id="2.10.25.10:FF:000095">
    <property type="entry name" value="Notch, isoform B"/>
    <property type="match status" value="1"/>
</dbReference>
<feature type="transmembrane region" description="Helical" evidence="7">
    <location>
        <begin position="563"/>
        <end position="585"/>
    </location>
</feature>
<comment type="caution">
    <text evidence="10">The sequence shown here is derived from an EMBL/GenBank/DDBJ whole genome shotgun (WGS) entry which is preliminary data.</text>
</comment>
<evidence type="ECO:0000313" key="11">
    <source>
        <dbReference type="Proteomes" id="UP001497382"/>
    </source>
</evidence>
<dbReference type="SUPFAM" id="SSF57196">
    <property type="entry name" value="EGF/Laminin"/>
    <property type="match status" value="9"/>
</dbReference>
<evidence type="ECO:0000256" key="3">
    <source>
        <dbReference type="ARBA" id="ARBA00022737"/>
    </source>
</evidence>
<dbReference type="GO" id="GO:0043235">
    <property type="term" value="C:receptor complex"/>
    <property type="evidence" value="ECO:0007669"/>
    <property type="project" value="TreeGrafter"/>
</dbReference>
<dbReference type="AlphaFoldDB" id="A0AAV2AFR2"/>
<keyword evidence="3" id="KW-0677">Repeat</keyword>
<comment type="caution">
    <text evidence="6">Lacks conserved residue(s) required for the propagation of feature annotation.</text>
</comment>
<sequence length="591" mass="65400">MKYFPLLLVLFFELLYQNGLGRNLNSRKNLFKEKGFNLYNEAYSLENDVFEDPLEMNAGCSCTNGECVNEGGKDVCKCPPGYGNYTNSYCKACECGPNEICIGKNTGWFSTEMICFCNTGYVENNGKCIDPCTPNPCQNEGICSVVGQDLKCSCKSPFKGNFCETGPCSSNPCMNYGKCKLVGMNYKCDCPPPYEGKQCEKDCDCKKGKCRITSDKDVVCECLPEYGKNSGVCEACNCGNGANCTFESDFWGIRKTKYCLCPDGSKLVEQHCGDPCRSNPCLNNGKCKVEGKNFKCECTLPYTGPTCKDDICTMNPCLNGGTCKINGTSFQCKCKTPYSGKLCEEVIDICSKNPCENGGICRLKDNSPKCECRTPYFGDKCEKDSCTDNPCKNGGTCSLFGDSFKCNCKEQFGGDNCEQDPCTKNPCENGGTCRLKGNSTKCFCKTPYFGDKCQKDPCTNNPCKNGGTCSLNDDSFKCDCKENFIGDKCEFDLKISTIMMSTETSTQKTTTIPSTVYDMCEDGLCIHGKCEVIGQYYRCRCDEGFTGFRCEQKVQNISDKQTVWQIIQASILFSILILLSVMLCINLRRRK</sequence>
<feature type="disulfide bond" evidence="6">
    <location>
        <begin position="541"/>
        <end position="550"/>
    </location>
</feature>
<keyword evidence="4 6" id="KW-1015">Disulfide bond</keyword>
<dbReference type="PROSITE" id="PS01186">
    <property type="entry name" value="EGF_2"/>
    <property type="match status" value="2"/>
</dbReference>
<evidence type="ECO:0000256" key="1">
    <source>
        <dbReference type="ARBA" id="ARBA00022536"/>
    </source>
</evidence>
<dbReference type="Gene3D" id="2.10.25.10">
    <property type="entry name" value="Laminin"/>
    <property type="match status" value="9"/>
</dbReference>
<dbReference type="InterPro" id="IPR001881">
    <property type="entry name" value="EGF-like_Ca-bd_dom"/>
</dbReference>
<dbReference type="Pfam" id="PF12661">
    <property type="entry name" value="hEGF"/>
    <property type="match status" value="2"/>
</dbReference>
<feature type="signal peptide" evidence="8">
    <location>
        <begin position="1"/>
        <end position="21"/>
    </location>
</feature>
<feature type="domain" description="EGF-like" evidence="9">
    <location>
        <begin position="419"/>
        <end position="451"/>
    </location>
</feature>
<feature type="domain" description="EGF-like" evidence="9">
    <location>
        <begin position="164"/>
        <end position="200"/>
    </location>
</feature>
<feature type="chain" id="PRO_5043359806" description="EGF-like domain-containing protein" evidence="8">
    <location>
        <begin position="22"/>
        <end position="591"/>
    </location>
</feature>
<feature type="disulfide bond" evidence="6">
    <location>
        <begin position="520"/>
        <end position="530"/>
    </location>
</feature>
<evidence type="ECO:0000256" key="8">
    <source>
        <dbReference type="SAM" id="SignalP"/>
    </source>
</evidence>
<dbReference type="InterPro" id="IPR000742">
    <property type="entry name" value="EGF"/>
</dbReference>
<keyword evidence="11" id="KW-1185">Reference proteome</keyword>
<evidence type="ECO:0000259" key="9">
    <source>
        <dbReference type="PROSITE" id="PS50026"/>
    </source>
</evidence>
<evidence type="ECO:0000313" key="10">
    <source>
        <dbReference type="EMBL" id="CAL1282864.1"/>
    </source>
</evidence>
<dbReference type="PANTHER" id="PTHR45836:SF23">
    <property type="entry name" value="NEUROGENIC LOCUS NOTCH HOMOLOG PROTEIN 1"/>
    <property type="match status" value="1"/>
</dbReference>
<keyword evidence="1 6" id="KW-0245">EGF-like domain</keyword>
<feature type="disulfide bond" evidence="6">
    <location>
        <begin position="480"/>
        <end position="489"/>
    </location>
</feature>
<feature type="domain" description="EGF-like" evidence="9">
    <location>
        <begin position="129"/>
        <end position="161"/>
    </location>
</feature>
<dbReference type="SMART" id="SM00181">
    <property type="entry name" value="EGF"/>
    <property type="match status" value="11"/>
</dbReference>
<feature type="domain" description="EGF-like" evidence="9">
    <location>
        <begin position="516"/>
        <end position="551"/>
    </location>
</feature>
<keyword evidence="7" id="KW-1133">Transmembrane helix</keyword>
<dbReference type="SMART" id="SM00179">
    <property type="entry name" value="EGF_CA"/>
    <property type="match status" value="6"/>
</dbReference>
<dbReference type="Proteomes" id="UP001497382">
    <property type="component" value="Unassembled WGS sequence"/>
</dbReference>
<gene>
    <name evidence="10" type="ORF">LARSCL_LOCUS12285</name>
</gene>
<dbReference type="PROSITE" id="PS00022">
    <property type="entry name" value="EGF_1"/>
    <property type="match status" value="5"/>
</dbReference>
<dbReference type="InterPro" id="IPR051355">
    <property type="entry name" value="Notch/Slit_guidance"/>
</dbReference>
<reference evidence="10 11" key="1">
    <citation type="submission" date="2024-04" db="EMBL/GenBank/DDBJ databases">
        <authorList>
            <person name="Rising A."/>
            <person name="Reimegard J."/>
            <person name="Sonavane S."/>
            <person name="Akerstrom W."/>
            <person name="Nylinder S."/>
            <person name="Hedman E."/>
            <person name="Kallberg Y."/>
        </authorList>
    </citation>
    <scope>NUCLEOTIDE SEQUENCE [LARGE SCALE GENOMIC DNA]</scope>
</reference>
<dbReference type="GO" id="GO:0005886">
    <property type="term" value="C:plasma membrane"/>
    <property type="evidence" value="ECO:0007669"/>
    <property type="project" value="TreeGrafter"/>
</dbReference>
<accession>A0AAV2AFR2</accession>
<feature type="domain" description="EGF-like" evidence="9">
    <location>
        <begin position="382"/>
        <end position="418"/>
    </location>
</feature>
<dbReference type="Pfam" id="PF00008">
    <property type="entry name" value="EGF"/>
    <property type="match status" value="8"/>
</dbReference>
<dbReference type="PANTHER" id="PTHR45836">
    <property type="entry name" value="SLIT HOMOLOG"/>
    <property type="match status" value="1"/>
</dbReference>
<evidence type="ECO:0000256" key="2">
    <source>
        <dbReference type="ARBA" id="ARBA00022729"/>
    </source>
</evidence>
<evidence type="ECO:0000256" key="7">
    <source>
        <dbReference type="SAM" id="Phobius"/>
    </source>
</evidence>
<feature type="domain" description="EGF-like" evidence="9">
    <location>
        <begin position="346"/>
        <end position="379"/>
    </location>
</feature>
<name>A0AAV2AFR2_9ARAC</name>
<feature type="disulfide bond" evidence="6">
    <location>
        <begin position="334"/>
        <end position="343"/>
    </location>
</feature>
<keyword evidence="2 8" id="KW-0732">Signal</keyword>
<evidence type="ECO:0000256" key="6">
    <source>
        <dbReference type="PROSITE-ProRule" id="PRU00076"/>
    </source>
</evidence>
<dbReference type="GO" id="GO:0005509">
    <property type="term" value="F:calcium ion binding"/>
    <property type="evidence" value="ECO:0007669"/>
    <property type="project" value="InterPro"/>
</dbReference>
<dbReference type="GO" id="GO:0007411">
    <property type="term" value="P:axon guidance"/>
    <property type="evidence" value="ECO:0007669"/>
    <property type="project" value="TreeGrafter"/>
</dbReference>
<evidence type="ECO:0000256" key="5">
    <source>
        <dbReference type="ARBA" id="ARBA00023180"/>
    </source>
</evidence>